<reference evidence="1" key="1">
    <citation type="submission" date="2020-10" db="EMBL/GenBank/DDBJ databases">
        <title>Taxonomic study of unclassified bacteria belonging to the class Ktedonobacteria.</title>
        <authorList>
            <person name="Yabe S."/>
            <person name="Wang C.M."/>
            <person name="Zheng Y."/>
            <person name="Sakai Y."/>
            <person name="Cavaletti L."/>
            <person name="Monciardini P."/>
            <person name="Donadio S."/>
        </authorList>
    </citation>
    <scope>NUCLEOTIDE SEQUENCE</scope>
    <source>
        <strain evidence="1">ID150040</strain>
    </source>
</reference>
<keyword evidence="2" id="KW-1185">Reference proteome</keyword>
<dbReference type="AlphaFoldDB" id="A0A8J3N7R3"/>
<evidence type="ECO:0000313" key="1">
    <source>
        <dbReference type="EMBL" id="GHO98755.1"/>
    </source>
</evidence>
<accession>A0A8J3N7R3</accession>
<dbReference type="Proteomes" id="UP000597444">
    <property type="component" value="Unassembled WGS sequence"/>
</dbReference>
<name>A0A8J3N7R3_9CHLR</name>
<evidence type="ECO:0000313" key="2">
    <source>
        <dbReference type="Proteomes" id="UP000597444"/>
    </source>
</evidence>
<comment type="caution">
    <text evidence="1">The sequence shown here is derived from an EMBL/GenBank/DDBJ whole genome shotgun (WGS) entry which is preliminary data.</text>
</comment>
<proteinExistence type="predicted"/>
<gene>
    <name evidence="1" type="ORF">KSF_088030</name>
</gene>
<organism evidence="1 2">
    <name type="scientific">Reticulibacter mediterranei</name>
    <dbReference type="NCBI Taxonomy" id="2778369"/>
    <lineage>
        <taxon>Bacteria</taxon>
        <taxon>Bacillati</taxon>
        <taxon>Chloroflexota</taxon>
        <taxon>Ktedonobacteria</taxon>
        <taxon>Ktedonobacterales</taxon>
        <taxon>Reticulibacteraceae</taxon>
        <taxon>Reticulibacter</taxon>
    </lineage>
</organism>
<protein>
    <submittedName>
        <fullName evidence="1">Uncharacterized protein</fullName>
    </submittedName>
</protein>
<sequence>MLVTVSSLAQGIEVVRQWWIAGKTTQGVPKQQGSFPPEISPSSATDIVAIRLWMAAGSDHECVEWLTDPDRLKGYLDAFQKPDASLWPLHAVFVKRNGDEVKANVLQESGNDQRETFLSYLQGSAMGPANQASSCLDWRMLVKEEGNDLLVGEAALPAIIQGLRATEEQWRRQQEQKRQGHPRVSSEKDITDICLVHKSNTRQWIADPDTLNKQMKALMSTVPVSRNLSHAIFLKREGRTLVMNVTNEKQTHQQPNVILKYLEADPQ</sequence>
<dbReference type="EMBL" id="BNJK01000002">
    <property type="protein sequence ID" value="GHO98755.1"/>
    <property type="molecule type" value="Genomic_DNA"/>
</dbReference>